<keyword evidence="10" id="KW-1185">Reference proteome</keyword>
<evidence type="ECO:0000256" key="5">
    <source>
        <dbReference type="ARBA" id="ARBA00022989"/>
    </source>
</evidence>
<comment type="subcellular location">
    <subcellularLocation>
        <location evidence="1">Cell membrane</location>
        <topology evidence="1">Multi-pass membrane protein</topology>
    </subcellularLocation>
</comment>
<dbReference type="PANTHER" id="PTHR34582:SF6">
    <property type="entry name" value="UPF0702 TRANSMEMBRANE PROTEIN YCAP"/>
    <property type="match status" value="1"/>
</dbReference>
<evidence type="ECO:0000256" key="4">
    <source>
        <dbReference type="ARBA" id="ARBA00022692"/>
    </source>
</evidence>
<dbReference type="InterPro" id="IPR023090">
    <property type="entry name" value="UPF0702_alpha/beta_dom_sf"/>
</dbReference>
<feature type="domain" description="YetF-like N-terminal transmembrane" evidence="8">
    <location>
        <begin position="26"/>
        <end position="88"/>
    </location>
</feature>
<evidence type="ECO:0000313" key="10">
    <source>
        <dbReference type="Proteomes" id="UP000249123"/>
    </source>
</evidence>
<evidence type="ECO:0000256" key="3">
    <source>
        <dbReference type="ARBA" id="ARBA00022475"/>
    </source>
</evidence>
<name>A0A062U3M0_9PROT</name>
<dbReference type="Pfam" id="PF04239">
    <property type="entry name" value="DUF421"/>
    <property type="match status" value="1"/>
</dbReference>
<comment type="caution">
    <text evidence="9">The sequence shown here is derived from an EMBL/GenBank/DDBJ whole genome shotgun (WGS) entry which is preliminary data.</text>
</comment>
<dbReference type="PANTHER" id="PTHR34582">
    <property type="entry name" value="UPF0702 TRANSMEMBRANE PROTEIN YCAP"/>
    <property type="match status" value="1"/>
</dbReference>
<dbReference type="EMBL" id="AWFB01000008">
    <property type="protein sequence ID" value="RAN34758.1"/>
    <property type="molecule type" value="Genomic_DNA"/>
</dbReference>
<dbReference type="Pfam" id="PF20730">
    <property type="entry name" value="YetF_N"/>
    <property type="match status" value="1"/>
</dbReference>
<dbReference type="InterPro" id="IPR007353">
    <property type="entry name" value="DUF421"/>
</dbReference>
<evidence type="ECO:0000313" key="9">
    <source>
        <dbReference type="EMBL" id="RAN34758.1"/>
    </source>
</evidence>
<protein>
    <submittedName>
        <fullName evidence="9">Uncharacterized protein</fullName>
    </submittedName>
</protein>
<dbReference type="Proteomes" id="UP000249123">
    <property type="component" value="Unassembled WGS sequence"/>
</dbReference>
<keyword evidence="6" id="KW-0472">Membrane</keyword>
<gene>
    <name evidence="9" type="ORF">HY3_09675</name>
</gene>
<dbReference type="InterPro" id="IPR048454">
    <property type="entry name" value="YetF_N"/>
</dbReference>
<dbReference type="Gene3D" id="3.30.240.20">
    <property type="entry name" value="bsu07140 like domains"/>
    <property type="match status" value="1"/>
</dbReference>
<reference evidence="9 10" key="1">
    <citation type="submission" date="2013-04" db="EMBL/GenBank/DDBJ databases">
        <title>Hyphomonas sp. T24B3 Genome Sequencing.</title>
        <authorList>
            <person name="Lai Q."/>
            <person name="Shao Z."/>
        </authorList>
    </citation>
    <scope>NUCLEOTIDE SEQUENCE [LARGE SCALE GENOMIC DNA]</scope>
    <source>
        <strain evidence="9 10">T24B3</strain>
    </source>
</reference>
<evidence type="ECO:0000256" key="1">
    <source>
        <dbReference type="ARBA" id="ARBA00004651"/>
    </source>
</evidence>
<evidence type="ECO:0000259" key="8">
    <source>
        <dbReference type="Pfam" id="PF20730"/>
    </source>
</evidence>
<keyword evidence="5" id="KW-1133">Transmembrane helix</keyword>
<feature type="domain" description="YetF C-terminal" evidence="7">
    <location>
        <begin position="92"/>
        <end position="165"/>
    </location>
</feature>
<evidence type="ECO:0000256" key="2">
    <source>
        <dbReference type="ARBA" id="ARBA00006448"/>
    </source>
</evidence>
<evidence type="ECO:0000259" key="7">
    <source>
        <dbReference type="Pfam" id="PF04239"/>
    </source>
</evidence>
<proteinExistence type="inferred from homology"/>
<keyword evidence="4" id="KW-0812">Transmembrane</keyword>
<dbReference type="eggNOG" id="COG2323">
    <property type="taxonomic scope" value="Bacteria"/>
</dbReference>
<dbReference type="RefSeq" id="WP_112063284.1">
    <property type="nucleotide sequence ID" value="NZ_AWFA01000006.1"/>
</dbReference>
<dbReference type="STRING" id="1280941.HY2_09050"/>
<dbReference type="OrthoDB" id="9793799at2"/>
<dbReference type="AlphaFoldDB" id="A0A062U3M0"/>
<organism evidence="9 10">
    <name type="scientific">Hyphomonas pacifica</name>
    <dbReference type="NCBI Taxonomy" id="1280941"/>
    <lineage>
        <taxon>Bacteria</taxon>
        <taxon>Pseudomonadati</taxon>
        <taxon>Pseudomonadota</taxon>
        <taxon>Alphaproteobacteria</taxon>
        <taxon>Hyphomonadales</taxon>
        <taxon>Hyphomonadaceae</taxon>
        <taxon>Hyphomonas</taxon>
    </lineage>
</organism>
<sequence>MDVSSVFYDGWQDMARIAMAAPIIYLSIIAFIRLAGKRSTSQMNNFDWVVSVALGSIAAAGVTSSSLTILEALFAIGLLLLIQWILTFILARSQAFAGIVKAQPRLLVYKGKFLDDNIRQERLTKPEVLSALRENGITNVEEAESVILEADASFSVIARSDKDVAPEEISATVAGVPKG</sequence>
<accession>A0A062U3M0</accession>
<keyword evidence="3" id="KW-1003">Cell membrane</keyword>
<dbReference type="GO" id="GO:0005886">
    <property type="term" value="C:plasma membrane"/>
    <property type="evidence" value="ECO:0007669"/>
    <property type="project" value="UniProtKB-SubCell"/>
</dbReference>
<comment type="similarity">
    <text evidence="2">Belongs to the UPF0702 family.</text>
</comment>
<evidence type="ECO:0000256" key="6">
    <source>
        <dbReference type="ARBA" id="ARBA00023136"/>
    </source>
</evidence>